<dbReference type="SUPFAM" id="SSF53697">
    <property type="entry name" value="SIS domain"/>
    <property type="match status" value="1"/>
</dbReference>
<comment type="caution">
    <text evidence="1">The sequence shown here is derived from an EMBL/GenBank/DDBJ whole genome shotgun (WGS) entry which is preliminary data.</text>
</comment>
<dbReference type="Proteomes" id="UP000655759">
    <property type="component" value="Unassembled WGS sequence"/>
</dbReference>
<evidence type="ECO:0000313" key="1">
    <source>
        <dbReference type="EMBL" id="CAE6500393.1"/>
    </source>
</evidence>
<evidence type="ECO:0000313" key="2">
    <source>
        <dbReference type="Proteomes" id="UP000655759"/>
    </source>
</evidence>
<dbReference type="Gene3D" id="3.40.50.10490">
    <property type="entry name" value="Glucose-6-phosphate isomerase like protein, domain 1"/>
    <property type="match status" value="2"/>
</dbReference>
<evidence type="ECO:0008006" key="3">
    <source>
        <dbReference type="Google" id="ProtNLM"/>
    </source>
</evidence>
<proteinExistence type="predicted"/>
<dbReference type="AlphaFoldDB" id="A0A812F3P2"/>
<sequence>MAYKSEIMNTIDAFEADIARQPKYIKEFRAGLQIPKNRHSRTVFSGSGDSLAAAMLASAFSDYAIAAVDPLELAKNPEIAKNKSVYFVSVSGNTSANIRASRLFRQTIAITKNPNSRLGASCKKAICLSYQDSGIITSGSIGFIASALECISKAVSFDIKDVERIFWHAKKEASKIDVSGKVFFLGGQYTYPVAMYAAAKLYEIAGSDAHYERLEQFFHMGLFSTKKSDTVIIFEDKIARLQRLLQRLGLGVYAPKPGTKNKVGQVLFYAFLSQFVALRLARKKRQKECYFVLQKRLRDASSQTIY</sequence>
<name>A0A812F3P2_9ARCH</name>
<protein>
    <recommendedName>
        <fullName evidence="3">Sugar isomerase (SIS)</fullName>
    </recommendedName>
</protein>
<dbReference type="GO" id="GO:1901135">
    <property type="term" value="P:carbohydrate derivative metabolic process"/>
    <property type="evidence" value="ECO:0007669"/>
    <property type="project" value="InterPro"/>
</dbReference>
<dbReference type="EMBL" id="CAJNAQ010000005">
    <property type="protein sequence ID" value="CAE6500393.1"/>
    <property type="molecule type" value="Genomic_DNA"/>
</dbReference>
<dbReference type="GO" id="GO:0097367">
    <property type="term" value="F:carbohydrate derivative binding"/>
    <property type="evidence" value="ECO:0007669"/>
    <property type="project" value="InterPro"/>
</dbReference>
<dbReference type="InterPro" id="IPR046348">
    <property type="entry name" value="SIS_dom_sf"/>
</dbReference>
<reference evidence="1" key="1">
    <citation type="submission" date="2021-02" db="EMBL/GenBank/DDBJ databases">
        <authorList>
            <person name="Han P."/>
        </authorList>
    </citation>
    <scope>NUCLEOTIDE SEQUENCE</scope>
    <source>
        <strain evidence="1">Candidatus Nitrosotenuis uzonensis 5A</strain>
    </source>
</reference>
<organism evidence="1 2">
    <name type="scientific">Candidatus Nitrosotenuis uzonensis</name>
    <dbReference type="NCBI Taxonomy" id="1407055"/>
    <lineage>
        <taxon>Archaea</taxon>
        <taxon>Nitrososphaerota</taxon>
        <taxon>Candidatus Nitrosotenuis</taxon>
    </lineage>
</organism>
<accession>A0A812F3P2</accession>
<gene>
    <name evidence="1" type="ORF">NUZ5A_51008</name>
</gene>